<organism evidence="1 2">
    <name type="scientific">Flagellimonas allohymeniacidonis</name>
    <dbReference type="NCBI Taxonomy" id="2517819"/>
    <lineage>
        <taxon>Bacteria</taxon>
        <taxon>Pseudomonadati</taxon>
        <taxon>Bacteroidota</taxon>
        <taxon>Flavobacteriia</taxon>
        <taxon>Flavobacteriales</taxon>
        <taxon>Flavobacteriaceae</taxon>
        <taxon>Flagellimonas</taxon>
    </lineage>
</organism>
<protein>
    <submittedName>
        <fullName evidence="1">DUF2851 family protein</fullName>
    </submittedName>
</protein>
<dbReference type="InterPro" id="IPR021272">
    <property type="entry name" value="DUF2851"/>
</dbReference>
<dbReference type="Pfam" id="PF11013">
    <property type="entry name" value="DUF2851"/>
    <property type="match status" value="1"/>
</dbReference>
<dbReference type="RefSeq" id="WP_130612630.1">
    <property type="nucleotide sequence ID" value="NZ_SGIU01000002.1"/>
</dbReference>
<dbReference type="AlphaFoldDB" id="A0A4V2HS86"/>
<name>A0A4V2HS86_9FLAO</name>
<evidence type="ECO:0000313" key="1">
    <source>
        <dbReference type="EMBL" id="TAI46720.1"/>
    </source>
</evidence>
<dbReference type="Proteomes" id="UP000291981">
    <property type="component" value="Unassembled WGS sequence"/>
</dbReference>
<evidence type="ECO:0000313" key="2">
    <source>
        <dbReference type="Proteomes" id="UP000291981"/>
    </source>
</evidence>
<dbReference type="OrthoDB" id="1005072at2"/>
<dbReference type="EMBL" id="SGIU01000002">
    <property type="protein sequence ID" value="TAI46720.1"/>
    <property type="molecule type" value="Genomic_DNA"/>
</dbReference>
<proteinExistence type="predicted"/>
<accession>A0A4V2HS86</accession>
<comment type="caution">
    <text evidence="1">The sequence shown here is derived from an EMBL/GenBank/DDBJ whole genome shotgun (WGS) entry which is preliminary data.</text>
</comment>
<reference evidence="1 2" key="1">
    <citation type="submission" date="2019-02" db="EMBL/GenBank/DDBJ databases">
        <title>Draft genome sequence of Muricauda sp. 176CP4-71.</title>
        <authorList>
            <person name="Park J.-S."/>
        </authorList>
    </citation>
    <scope>NUCLEOTIDE SEQUENCE [LARGE SCALE GENOMIC DNA]</scope>
    <source>
        <strain evidence="1 2">176CP4-71</strain>
    </source>
</reference>
<gene>
    <name evidence="1" type="ORF">EW142_08415</name>
</gene>
<sequence length="427" mass="49773">MREDLLHFIWQYKLANTTLLSSQNEEVHVRLTGTANFGEGPDFFNAQLEVDGQLWAGNVEIHIKASDWYAHHHETDTNYDNVILHVVWDDDIPVFRKDKSQIPTVELKHIIPPKLLSAYQKLMDNSVSSFINCERELADVDTLIWTSWSERLYIERLEQKSVLITKLLENSKNDWEAVLFQMLCKSFGTKVNGPFFLERAQELDFSVVRKTAVKKHVLESLLFGHFGLLDVRDCQDLYFLNLGREYSYLKQKFSLNQSITKPAFYGIRPVNFPTIRISQLSGLYHKHRSLFQTLVEITAKETFYDIFQVFASSYWDNHFTFGKVSRKSKKKVSVNFIDLLLINIVVPLKFCYAKHLGQDWNEELIQLLRSIRPETNAVVTGFDRIGMKSQDAMESQSKLQLHQHYCSKNRCLQCAVGTHLLNRNTYF</sequence>
<keyword evidence="2" id="KW-1185">Reference proteome</keyword>